<feature type="transmembrane region" description="Helical" evidence="9">
    <location>
        <begin position="45"/>
        <end position="65"/>
    </location>
</feature>
<dbReference type="Pfam" id="PF02028">
    <property type="entry name" value="BCCT"/>
    <property type="match status" value="1"/>
</dbReference>
<dbReference type="EMBL" id="JASNFN010000008">
    <property type="protein sequence ID" value="MDP5182710.1"/>
    <property type="molecule type" value="Genomic_DNA"/>
</dbReference>
<feature type="transmembrane region" description="Helical" evidence="9">
    <location>
        <begin position="343"/>
        <end position="368"/>
    </location>
</feature>
<dbReference type="Proteomes" id="UP001233673">
    <property type="component" value="Unassembled WGS sequence"/>
</dbReference>
<evidence type="ECO:0000313" key="11">
    <source>
        <dbReference type="Proteomes" id="UP001233673"/>
    </source>
</evidence>
<keyword evidence="5 9" id="KW-0812">Transmembrane</keyword>
<feature type="transmembrane region" description="Helical" evidence="9">
    <location>
        <begin position="395"/>
        <end position="420"/>
    </location>
</feature>
<evidence type="ECO:0000256" key="6">
    <source>
        <dbReference type="ARBA" id="ARBA00022989"/>
    </source>
</evidence>
<dbReference type="PANTHER" id="PTHR30047">
    <property type="entry name" value="HIGH-AFFINITY CHOLINE TRANSPORT PROTEIN-RELATED"/>
    <property type="match status" value="1"/>
</dbReference>
<dbReference type="PROSITE" id="PS01303">
    <property type="entry name" value="BCCT"/>
    <property type="match status" value="1"/>
</dbReference>
<organism evidence="10 11">
    <name type="scientific">Blastococcus carthaginiensis</name>
    <dbReference type="NCBI Taxonomy" id="3050034"/>
    <lineage>
        <taxon>Bacteria</taxon>
        <taxon>Bacillati</taxon>
        <taxon>Actinomycetota</taxon>
        <taxon>Actinomycetes</taxon>
        <taxon>Geodermatophilales</taxon>
        <taxon>Geodermatophilaceae</taxon>
        <taxon>Blastococcus</taxon>
    </lineage>
</organism>
<comment type="caution">
    <text evidence="10">The sequence shown here is derived from an EMBL/GenBank/DDBJ whole genome shotgun (WGS) entry which is preliminary data.</text>
</comment>
<evidence type="ECO:0000256" key="8">
    <source>
        <dbReference type="SAM" id="MobiDB-lite"/>
    </source>
</evidence>
<gene>
    <name evidence="10" type="ORF">QOZ88_08665</name>
</gene>
<keyword evidence="3" id="KW-0813">Transport</keyword>
<reference evidence="11" key="1">
    <citation type="submission" date="2023-05" db="EMBL/GenBank/DDBJ databases">
        <title>Draft genome of Pseudofrankia sp. BMG5.37.</title>
        <authorList>
            <person name="Gtari M."/>
            <person name="Ghodhbane F."/>
            <person name="Sbissi I."/>
        </authorList>
    </citation>
    <scope>NUCLEOTIDE SEQUENCE [LARGE SCALE GENOMIC DNA]</scope>
    <source>
        <strain evidence="11">BMG 814</strain>
    </source>
</reference>
<feature type="transmembrane region" description="Helical" evidence="9">
    <location>
        <begin position="217"/>
        <end position="238"/>
    </location>
</feature>
<keyword evidence="11" id="KW-1185">Reference proteome</keyword>
<feature type="transmembrane region" description="Helical" evidence="9">
    <location>
        <begin position="432"/>
        <end position="452"/>
    </location>
</feature>
<comment type="subcellular location">
    <subcellularLocation>
        <location evidence="1">Cell membrane</location>
        <topology evidence="1">Multi-pass membrane protein</topology>
    </subcellularLocation>
</comment>
<feature type="transmembrane region" description="Helical" evidence="9">
    <location>
        <begin position="313"/>
        <end position="331"/>
    </location>
</feature>
<evidence type="ECO:0000256" key="3">
    <source>
        <dbReference type="ARBA" id="ARBA00022448"/>
    </source>
</evidence>
<feature type="transmembrane region" description="Helical" evidence="9">
    <location>
        <begin position="86"/>
        <end position="105"/>
    </location>
</feature>
<evidence type="ECO:0000256" key="7">
    <source>
        <dbReference type="ARBA" id="ARBA00023136"/>
    </source>
</evidence>
<dbReference type="NCBIfam" id="TIGR00842">
    <property type="entry name" value="bcct"/>
    <property type="match status" value="1"/>
</dbReference>
<evidence type="ECO:0000256" key="2">
    <source>
        <dbReference type="ARBA" id="ARBA00005658"/>
    </source>
</evidence>
<keyword evidence="7 9" id="KW-0472">Membrane</keyword>
<protein>
    <submittedName>
        <fullName evidence="10">BCCT family transporter</fullName>
    </submittedName>
</protein>
<proteinExistence type="inferred from homology"/>
<evidence type="ECO:0000313" key="10">
    <source>
        <dbReference type="EMBL" id="MDP5182710.1"/>
    </source>
</evidence>
<feature type="region of interest" description="Disordered" evidence="8">
    <location>
        <begin position="489"/>
        <end position="529"/>
    </location>
</feature>
<dbReference type="InterPro" id="IPR018093">
    <property type="entry name" value="BCCT_CS"/>
</dbReference>
<dbReference type="InterPro" id="IPR000060">
    <property type="entry name" value="BCCT_transptr"/>
</dbReference>
<feature type="transmembrane region" description="Helical" evidence="9">
    <location>
        <begin position="138"/>
        <end position="156"/>
    </location>
</feature>
<feature type="compositionally biased region" description="Low complexity" evidence="8">
    <location>
        <begin position="505"/>
        <end position="529"/>
    </location>
</feature>
<evidence type="ECO:0000256" key="1">
    <source>
        <dbReference type="ARBA" id="ARBA00004651"/>
    </source>
</evidence>
<name>A0ABT9IC33_9ACTN</name>
<keyword evidence="6 9" id="KW-1133">Transmembrane helix</keyword>
<evidence type="ECO:0000256" key="9">
    <source>
        <dbReference type="SAM" id="Phobius"/>
    </source>
</evidence>
<accession>A0ABT9IC33</accession>
<dbReference type="PANTHER" id="PTHR30047:SF7">
    <property type="entry name" value="HIGH-AFFINITY CHOLINE TRANSPORT PROTEIN"/>
    <property type="match status" value="1"/>
</dbReference>
<evidence type="ECO:0000256" key="5">
    <source>
        <dbReference type="ARBA" id="ARBA00022692"/>
    </source>
</evidence>
<evidence type="ECO:0000256" key="4">
    <source>
        <dbReference type="ARBA" id="ARBA00022475"/>
    </source>
</evidence>
<comment type="similarity">
    <text evidence="2">Belongs to the BCCT transporter (TC 2.A.15) family.</text>
</comment>
<keyword evidence="4" id="KW-1003">Cell membrane</keyword>
<feature type="transmembrane region" description="Helical" evidence="9">
    <location>
        <begin position="464"/>
        <end position="486"/>
    </location>
</feature>
<sequence>MRRTSAVFWASLAIVLPFILWGAFSPSSLDSAAGAARAFVVDRFGWFYLLTATIVLIAVIALAASRWGRIRLGADSDRPEYSTRSWFAMLFSAGMGIGLVFWGVAEPVSHFLTPPTAEPGTTEAARDALRYSFFHWGLHPWGIYAVLALALAYARFRRGWKATISGALRPVLGDRVDGPLGTAVDTIAVVATVFGVATSLGLGAAQINGGLASLSDGIAIGSGVQLAIIAVVTVLFLISALSGINRGIKWLSTANVVLAIALFAFVLFTASSGRLVGAFTTTLGSYFAELPTLSLQTGPFDAQRSEWINGWTIFYWAWWISWSPFVATFIARISRGRTIREFVIGVLAVPTLVSGLWFSVFGGAGILAEQEGAELAGQATESQLFALLDTLPGGVIAGIGAMILIVTFFVTSADSATFVLGSLSSRGGQDPARIVSVVWGLVISASAAVLLVSGGLGGVQTASIVAAFPFAIVLLLVLVSLAKGLAQEPRIPRRAPEETPPPVTTAPADGHATAGATAAPATAGTSRSS</sequence>
<feature type="transmembrane region" description="Helical" evidence="9">
    <location>
        <begin position="250"/>
        <end position="270"/>
    </location>
</feature>
<dbReference type="RefSeq" id="WP_305999387.1">
    <property type="nucleotide sequence ID" value="NZ_JASNFN010000008.1"/>
</dbReference>